<dbReference type="InterPro" id="IPR020568">
    <property type="entry name" value="Ribosomal_Su5_D2-typ_SF"/>
</dbReference>
<dbReference type="InterPro" id="IPR019805">
    <property type="entry name" value="Heat_shock_protein_90_CS"/>
</dbReference>
<keyword evidence="8" id="KW-1185">Reference proteome</keyword>
<comment type="similarity">
    <text evidence="1 5">Belongs to the heat shock protein 90 family.</text>
</comment>
<dbReference type="SUPFAM" id="SSF54211">
    <property type="entry name" value="Ribosomal protein S5 domain 2-like"/>
    <property type="match status" value="1"/>
</dbReference>
<dbReference type="Pfam" id="PF13589">
    <property type="entry name" value="HATPase_c_3"/>
    <property type="match status" value="1"/>
</dbReference>
<comment type="subcellular location">
    <subcellularLocation>
        <location evidence="5">Cytoplasm</location>
    </subcellularLocation>
</comment>
<dbReference type="InterPro" id="IPR036890">
    <property type="entry name" value="HATPase_C_sf"/>
</dbReference>
<feature type="region of interest" description="C" evidence="5">
    <location>
        <begin position="548"/>
        <end position="628"/>
    </location>
</feature>
<name>A0ABV2AB35_9GAMM</name>
<evidence type="ECO:0000313" key="7">
    <source>
        <dbReference type="EMBL" id="MES0874364.1"/>
    </source>
</evidence>
<dbReference type="PROSITE" id="PS00298">
    <property type="entry name" value="HSP90"/>
    <property type="match status" value="1"/>
</dbReference>
<keyword evidence="5" id="KW-0963">Cytoplasm</keyword>
<reference evidence="7 8" key="1">
    <citation type="submission" date="2024-06" db="EMBL/GenBank/DDBJ databases">
        <authorList>
            <person name="Li Z."/>
            <person name="Jiang Y."/>
        </authorList>
    </citation>
    <scope>NUCLEOTIDE SEQUENCE [LARGE SCALE GENOMIC DNA]</scope>
    <source>
        <strain evidence="7 8">HSW-8</strain>
    </source>
</reference>
<dbReference type="SUPFAM" id="SSF110942">
    <property type="entry name" value="HSP90 C-terminal domain"/>
    <property type="match status" value="1"/>
</dbReference>
<dbReference type="InterPro" id="IPR003594">
    <property type="entry name" value="HATPase_dom"/>
</dbReference>
<dbReference type="InterPro" id="IPR037196">
    <property type="entry name" value="HSP90_C"/>
</dbReference>
<dbReference type="PANTHER" id="PTHR11528">
    <property type="entry name" value="HEAT SHOCK PROTEIN 90 FAMILY MEMBER"/>
    <property type="match status" value="1"/>
</dbReference>
<dbReference type="RefSeq" id="WP_352889503.1">
    <property type="nucleotide sequence ID" value="NZ_JBEPIJ010000010.1"/>
</dbReference>
<evidence type="ECO:0000256" key="2">
    <source>
        <dbReference type="ARBA" id="ARBA00022741"/>
    </source>
</evidence>
<dbReference type="PIRSF" id="PIRSF002583">
    <property type="entry name" value="Hsp90"/>
    <property type="match status" value="1"/>
</dbReference>
<dbReference type="SMART" id="SM00387">
    <property type="entry name" value="HATPase_c"/>
    <property type="match status" value="1"/>
</dbReference>
<comment type="caution">
    <text evidence="7">The sequence shown here is derived from an EMBL/GenBank/DDBJ whole genome shotgun (WGS) entry which is preliminary data.</text>
</comment>
<dbReference type="PRINTS" id="PR00775">
    <property type="entry name" value="HEATSHOCK90"/>
</dbReference>
<keyword evidence="5" id="KW-0346">Stress response</keyword>
<protein>
    <recommendedName>
        <fullName evidence="5">Chaperone protein HtpG</fullName>
    </recommendedName>
    <alternativeName>
        <fullName evidence="5">Heat shock protein HtpG</fullName>
    </alternativeName>
    <alternativeName>
        <fullName evidence="5">High temperature protein G</fullName>
    </alternativeName>
</protein>
<dbReference type="EMBL" id="JBEPIJ010000010">
    <property type="protein sequence ID" value="MES0874364.1"/>
    <property type="molecule type" value="Genomic_DNA"/>
</dbReference>
<dbReference type="Proteomes" id="UP001465331">
    <property type="component" value="Unassembled WGS sequence"/>
</dbReference>
<dbReference type="HAMAP" id="MF_00505">
    <property type="entry name" value="HSP90"/>
    <property type="match status" value="1"/>
</dbReference>
<evidence type="ECO:0000256" key="4">
    <source>
        <dbReference type="ARBA" id="ARBA00023186"/>
    </source>
</evidence>
<keyword evidence="3 5" id="KW-0067">ATP-binding</keyword>
<dbReference type="CDD" id="cd16927">
    <property type="entry name" value="HATPase_Hsp90-like"/>
    <property type="match status" value="1"/>
</dbReference>
<keyword evidence="2 5" id="KW-0547">Nucleotide-binding</keyword>
<evidence type="ECO:0000259" key="6">
    <source>
        <dbReference type="SMART" id="SM00387"/>
    </source>
</evidence>
<feature type="domain" description="Histidine kinase/HSP90-like ATPase" evidence="6">
    <location>
        <begin position="35"/>
        <end position="189"/>
    </location>
</feature>
<dbReference type="NCBIfam" id="NF003555">
    <property type="entry name" value="PRK05218.1"/>
    <property type="match status" value="1"/>
</dbReference>
<gene>
    <name evidence="5 7" type="primary">htpG</name>
    <name evidence="7" type="ORF">ABSH63_10170</name>
</gene>
<dbReference type="Gene3D" id="3.40.50.11260">
    <property type="match status" value="1"/>
</dbReference>
<dbReference type="Gene3D" id="1.20.120.790">
    <property type="entry name" value="Heat shock protein 90, C-terminal domain"/>
    <property type="match status" value="1"/>
</dbReference>
<comment type="function">
    <text evidence="5">Molecular chaperone. Has ATPase activity.</text>
</comment>
<dbReference type="InterPro" id="IPR020575">
    <property type="entry name" value="Hsp90_N"/>
</dbReference>
<evidence type="ECO:0000256" key="3">
    <source>
        <dbReference type="ARBA" id="ARBA00022840"/>
    </source>
</evidence>
<organism evidence="7 8">
    <name type="scientific">Sinimarinibacterium thermocellulolyticum</name>
    <dbReference type="NCBI Taxonomy" id="3170016"/>
    <lineage>
        <taxon>Bacteria</taxon>
        <taxon>Pseudomonadati</taxon>
        <taxon>Pseudomonadota</taxon>
        <taxon>Gammaproteobacteria</taxon>
        <taxon>Nevskiales</taxon>
        <taxon>Nevskiaceae</taxon>
        <taxon>Sinimarinibacterium</taxon>
    </lineage>
</organism>
<dbReference type="Gene3D" id="3.30.230.80">
    <property type="match status" value="1"/>
</dbReference>
<comment type="subunit">
    <text evidence="5">Homodimer.</text>
</comment>
<comment type="caution">
    <text evidence="5">Lacks conserved residue(s) required for the propagation of feature annotation.</text>
</comment>
<dbReference type="SUPFAM" id="SSF55874">
    <property type="entry name" value="ATPase domain of HSP90 chaperone/DNA topoisomerase II/histidine kinase"/>
    <property type="match status" value="1"/>
</dbReference>
<evidence type="ECO:0000313" key="8">
    <source>
        <dbReference type="Proteomes" id="UP001465331"/>
    </source>
</evidence>
<keyword evidence="4 5" id="KW-0143">Chaperone</keyword>
<dbReference type="InterPro" id="IPR001404">
    <property type="entry name" value="Hsp90_fam"/>
</dbReference>
<evidence type="ECO:0000256" key="5">
    <source>
        <dbReference type="HAMAP-Rule" id="MF_00505"/>
    </source>
</evidence>
<evidence type="ECO:0000256" key="1">
    <source>
        <dbReference type="ARBA" id="ARBA00008239"/>
    </source>
</evidence>
<sequence length="628" mass="70703">MPETAQVSAQQAEKREFQAEVRQLLHLMIHSLYSNREIFLRELISNASDACDKLRFLAIDKPDLLGGDELAIELIPDAAAGTLTIKDNGVGMSREEVIDNLGTIARSGTKRFVEAMSGDQKKDAQLIGQFGVGFYSAFIVADKVSVLTLRAGESEAVRWESDGQGEFTVEPSFKTDRGTEVILHLRDDAREFLEDYRLRAIVRRYSDHIGLPIRLRKDKGEPETLNQARAFWTRPKSELKDEDYKQFYQHLAHDFEAPLAWAHHKVEGTLEYTSLLYIPARAPFDLWDREQARGVQLYVKRVFIMDKAAELLPPYLRFVRGLVDTADLPLNVSREILQGNRTVEKIRNALVKRVLDLLDEMASTRPEDYAKFWATFGPVFKEGIVEDANNRERIAKLCRFASTVQAQAQEVTLDAYIGRMPEGQTKIYYLTAETLAAARSSPHLEGFRAKGWEVLLLTDRIDEWVVAHLHEYQGKALESVARASKDVESQIETPEKAQLEGEFAEVLKRVQSVLGERVESVRLSSRLTESPSCLVAPEQGLSRRLEEILKRAGEKVPVSRPILELNGRHPLVERLKSADDASFGDLSELLFGQAVLAEGGQLEDPAGFVKRLNALVLGNLGDKPRIIV</sequence>
<dbReference type="Gene3D" id="3.30.565.10">
    <property type="entry name" value="Histidine kinase-like ATPase, C-terminal domain"/>
    <property type="match status" value="1"/>
</dbReference>
<accession>A0ABV2AB35</accession>
<dbReference type="Pfam" id="PF00183">
    <property type="entry name" value="HSP90"/>
    <property type="match status" value="1"/>
</dbReference>
<proteinExistence type="inferred from homology"/>
<feature type="region of interest" description="A; substrate-binding" evidence="5">
    <location>
        <begin position="1"/>
        <end position="334"/>
    </location>
</feature>